<proteinExistence type="predicted"/>
<evidence type="ECO:0000256" key="1">
    <source>
        <dbReference type="SAM" id="MobiDB-lite"/>
    </source>
</evidence>
<dbReference type="Proteomes" id="UP001364224">
    <property type="component" value="Unassembled WGS sequence"/>
</dbReference>
<feature type="region of interest" description="Disordered" evidence="1">
    <location>
        <begin position="1"/>
        <end position="48"/>
    </location>
</feature>
<name>A0ABU8B7I6_9BRAD</name>
<evidence type="ECO:0000313" key="3">
    <source>
        <dbReference type="Proteomes" id="UP001364224"/>
    </source>
</evidence>
<protein>
    <submittedName>
        <fullName evidence="2">Uncharacterized protein</fullName>
    </submittedName>
</protein>
<evidence type="ECO:0000313" key="2">
    <source>
        <dbReference type="EMBL" id="MEH2554500.1"/>
    </source>
</evidence>
<gene>
    <name evidence="2" type="ORF">V1286_002029</name>
</gene>
<sequence>MASEQPSDKPAATGRKSPPDRRPSQPQQPPIPPPLANDGPELVRDSHC</sequence>
<comment type="caution">
    <text evidence="2">The sequence shown here is derived from an EMBL/GenBank/DDBJ whole genome shotgun (WGS) entry which is preliminary data.</text>
</comment>
<accession>A0ABU8B7I6</accession>
<feature type="compositionally biased region" description="Pro residues" evidence="1">
    <location>
        <begin position="26"/>
        <end position="35"/>
    </location>
</feature>
<reference evidence="2 3" key="1">
    <citation type="submission" date="2024-02" db="EMBL/GenBank/DDBJ databases">
        <title>Adaptive strategies in a cosmopolitan and abundant soil bacterium.</title>
        <authorList>
            <person name="Carini P."/>
        </authorList>
    </citation>
    <scope>NUCLEOTIDE SEQUENCE [LARGE SCALE GENOMIC DNA]</scope>
    <source>
        <strain evidence="2 3">AZCC 1608</strain>
    </source>
</reference>
<organism evidence="2 3">
    <name type="scientific">Bradyrhizobium algeriense</name>
    <dbReference type="NCBI Taxonomy" id="634784"/>
    <lineage>
        <taxon>Bacteria</taxon>
        <taxon>Pseudomonadati</taxon>
        <taxon>Pseudomonadota</taxon>
        <taxon>Alphaproteobacteria</taxon>
        <taxon>Hyphomicrobiales</taxon>
        <taxon>Nitrobacteraceae</taxon>
        <taxon>Bradyrhizobium</taxon>
    </lineage>
</organism>
<keyword evidence="3" id="KW-1185">Reference proteome</keyword>
<dbReference type="EMBL" id="JAZHRV010000001">
    <property type="protein sequence ID" value="MEH2554500.1"/>
    <property type="molecule type" value="Genomic_DNA"/>
</dbReference>